<gene>
    <name evidence="3" type="ORF">AK812_SmicGene3525</name>
</gene>
<protein>
    <recommendedName>
        <fullName evidence="2">Reverse transcriptase domain-containing protein</fullName>
    </recommendedName>
</protein>
<accession>A0A1Q9EYU6</accession>
<evidence type="ECO:0000313" key="4">
    <source>
        <dbReference type="Proteomes" id="UP000186817"/>
    </source>
</evidence>
<dbReference type="Pfam" id="PF00078">
    <property type="entry name" value="RVT_1"/>
    <property type="match status" value="1"/>
</dbReference>
<dbReference type="InterPro" id="IPR000477">
    <property type="entry name" value="RT_dom"/>
</dbReference>
<feature type="compositionally biased region" description="Basic and acidic residues" evidence="1">
    <location>
        <begin position="1136"/>
        <end position="1149"/>
    </location>
</feature>
<evidence type="ECO:0000256" key="1">
    <source>
        <dbReference type="SAM" id="MobiDB-lite"/>
    </source>
</evidence>
<dbReference type="Proteomes" id="UP000186817">
    <property type="component" value="Unassembled WGS sequence"/>
</dbReference>
<dbReference type="InterPro" id="IPR043502">
    <property type="entry name" value="DNA/RNA_pol_sf"/>
</dbReference>
<organism evidence="3 4">
    <name type="scientific">Symbiodinium microadriaticum</name>
    <name type="common">Dinoflagellate</name>
    <name type="synonym">Zooxanthella microadriatica</name>
    <dbReference type="NCBI Taxonomy" id="2951"/>
    <lineage>
        <taxon>Eukaryota</taxon>
        <taxon>Sar</taxon>
        <taxon>Alveolata</taxon>
        <taxon>Dinophyceae</taxon>
        <taxon>Suessiales</taxon>
        <taxon>Symbiodiniaceae</taxon>
        <taxon>Symbiodinium</taxon>
    </lineage>
</organism>
<dbReference type="Gene3D" id="3.60.10.10">
    <property type="entry name" value="Endonuclease/exonuclease/phosphatase"/>
    <property type="match status" value="1"/>
</dbReference>
<keyword evidence="4" id="KW-1185">Reference proteome</keyword>
<name>A0A1Q9EYU6_SYMMI</name>
<dbReference type="InterPro" id="IPR036691">
    <property type="entry name" value="Endo/exonu/phosph_ase_sf"/>
</dbReference>
<feature type="region of interest" description="Disordered" evidence="1">
    <location>
        <begin position="1497"/>
        <end position="1596"/>
    </location>
</feature>
<feature type="region of interest" description="Disordered" evidence="1">
    <location>
        <begin position="1725"/>
        <end position="1782"/>
    </location>
</feature>
<reference evidence="3 4" key="1">
    <citation type="submission" date="2016-02" db="EMBL/GenBank/DDBJ databases">
        <title>Genome analysis of coral dinoflagellate symbionts highlights evolutionary adaptations to a symbiotic lifestyle.</title>
        <authorList>
            <person name="Aranda M."/>
            <person name="Li Y."/>
            <person name="Liew Y.J."/>
            <person name="Baumgarten S."/>
            <person name="Simakov O."/>
            <person name="Wilson M."/>
            <person name="Piel J."/>
            <person name="Ashoor H."/>
            <person name="Bougouffa S."/>
            <person name="Bajic V.B."/>
            <person name="Ryu T."/>
            <person name="Ravasi T."/>
            <person name="Bayer T."/>
            <person name="Micklem G."/>
            <person name="Kim H."/>
            <person name="Bhak J."/>
            <person name="Lajeunesse T.C."/>
            <person name="Voolstra C.R."/>
        </authorList>
    </citation>
    <scope>NUCLEOTIDE SEQUENCE [LARGE SCALE GENOMIC DNA]</scope>
    <source>
        <strain evidence="3 4">CCMP2467</strain>
    </source>
</reference>
<evidence type="ECO:0000259" key="2">
    <source>
        <dbReference type="Pfam" id="PF00078"/>
    </source>
</evidence>
<proteinExistence type="predicted"/>
<dbReference type="EMBL" id="LSRX01000041">
    <property type="protein sequence ID" value="OLQ12555.1"/>
    <property type="molecule type" value="Genomic_DNA"/>
</dbReference>
<dbReference type="OrthoDB" id="418710at2759"/>
<feature type="region of interest" description="Disordered" evidence="1">
    <location>
        <begin position="1803"/>
        <end position="1916"/>
    </location>
</feature>
<evidence type="ECO:0000313" key="3">
    <source>
        <dbReference type="EMBL" id="OLQ12555.1"/>
    </source>
</evidence>
<dbReference type="SUPFAM" id="SSF56672">
    <property type="entry name" value="DNA/RNA polymerases"/>
    <property type="match status" value="1"/>
</dbReference>
<feature type="compositionally biased region" description="Acidic residues" evidence="1">
    <location>
        <begin position="1837"/>
        <end position="1848"/>
    </location>
</feature>
<feature type="compositionally biased region" description="Gly residues" evidence="1">
    <location>
        <begin position="1568"/>
        <end position="1579"/>
    </location>
</feature>
<comment type="caution">
    <text evidence="3">The sequence shown here is derived from an EMBL/GenBank/DDBJ whole genome shotgun (WGS) entry which is preliminary data.</text>
</comment>
<feature type="region of interest" description="Disordered" evidence="1">
    <location>
        <begin position="1124"/>
        <end position="1182"/>
    </location>
</feature>
<feature type="domain" description="Reverse transcriptase" evidence="2">
    <location>
        <begin position="516"/>
        <end position="729"/>
    </location>
</feature>
<dbReference type="SUPFAM" id="SSF56219">
    <property type="entry name" value="DNase I-like"/>
    <property type="match status" value="1"/>
</dbReference>
<sequence>MKTVTSTHQASMSDKIMQTWLPMYIGTRGYHVFNYYGHVGAGPKCPNAYKLNEKLLGDLFEYVATLGDTPVLLLGDFQTSPEDSHMLGSMLQTGTWHDLGSVFGDSQWTFQKDTEGKIRTRIDLAICNSIMLPHVRDVQILRDTCLPGHCPIQLKLDFPRELDHMQVYRLAAPLPNLQPARDDRQRDIIECAIWDKRDLPFLSALHNGDIDLAFEIWSTAAEDYCFKLAESQDIAVTKKHHGRGHFPKVVNIPIQAPQGDHSFGAHTVRIAGMLKLQRRLQQLRRKNPSCSTTTACARKQYDDLIHNIQHSWRRLCHDSCSITESYPVDTDLIDNLLDRLTHRIQTLQHQTIQERLNRHTQRLIDDWRGTKKQTYKWLKDEDPYVTPCFKVPDGFVTKHKELHKMMLDTWEPIFNRYTDRDPPDYDDFKQHFGGILNNNLPYTNATPFDVAPFDEDMVYKQLQKLKSSAPGVDAWQAHELKCLGKRSLLNLAKLYNAIELHGIWPTCLLEVPVATIKKKNGESARDIRPISLASHIYRLWACTRFKQLRPWMDTWLPDTLRGGVHGRDTTDIYYHLALDIENSHSRNTLFGILFDFQKCFDNIPWSIEKGLLRDLGLPVQVANSMYYFAQNMRKRFKLGSSVGPVMTNTNSIMQGCPLAIIRINCLIAAWSESISQKASLTTCKLGAFVDDRSIRSTAIGELQEAINVTEQFDTAIDAVIEHSKTVVFATSTTGRQQAGHLTYQQQSLPSAPDERLLGGHLSFTKRRARKLADHRANQYLQVAKRASMCPLNIRAREILLSTAGAPKYHYGLELGPCSVSLERTLRTAIVNALWRKRSSRCIDIVLSICYKGHKFDPAQLRMIKPFQIARRQLLKHQDLRQLWQDIYTFTAHKRANYRDGRTNAVGPLAIIQQAANSMQWTWTSPFCFEVPVGYNKTISFNILSHTDDYFLHILRLGACRALWTRAATTRKDMKGIQLGIDKITTLQLYQHTTYEEYNKGILRAIFAGAVSTQHTLYKSNQVNHPICKFCWGAEETIHHVFWQCPQWQHLRDEHLPGQLFQAAMQLPSCTLRTGLFLLTEQQASHMVQQHENPTQLRSWPAHHFAYASKMHKMMVDIIKTRNNTSATNCPDDFDPDVYKKVPKSKREPDQNCEQDLPKRPLTTAPDHNNPRTDADGLLLSTSLRPGGSRYQYVQLKKDVYRAVIPRGSKRHSIGPFKTEEEAARAVKDFLERWDSGDAPVTRGSKREEKHSNHIQTELNKLNKTAKSDGRHQILDVNTPVCSFCDKSVQRYHILTFVSRQCNGISDKADATGSTTRATTLSKTRQAVLDSDIKSHNRSARADGKHFIINLSNPTCKWCDKQVARSKARYFMKQNCGEIKHLVDRGIPGDLVRRFERVMRRYEHYLSNEQGPEARLMLGRWLQMSQWGADIQDDAEEPIRRRAQDQCVFPLRREPTDETLRGELQGWVDEITVVMAEIWTQGVRSATPGVLRDLDAHPAAASSSGSRGRSRSAARQHVVSQVNEGDVTNLMDYGGYGSTGGDDEAEDDRMDTTANDEVEDGEGTEDTGAGVGPVSMGGGLPSMLGPVGTDAVDPPEGRMSELLDREIEHAEQAYMVEVAVREAMYRPNAGTSREVVRRLLQCSQHVSEIQYWLQKALQQARTCPPGRDGGDVSNWREAVEYEGVIWQRVVGLTADDRMVRRLRAVVQQRLRRRAERLADLEARMWPGSSADARPGPYAGGGTRNRPPWRRESVGPRGNTRGDTARPSMAPHLRPRASPDDALPGRRRALHAATLRRSGVHVADPAHLAADPPPAAGPAHSPVTTNEEVDNNMAAVDTSGEEDHPEEDVHEEAVSLDALVDPDARAGGSGALGTAFVGEAADEDGGVGHCEDDGEPAGPSDEPGGVVGGESDDKVGAE</sequence>
<feature type="compositionally biased region" description="Acidic residues" evidence="1">
    <location>
        <begin position="1540"/>
        <end position="1564"/>
    </location>
</feature>